<dbReference type="RefSeq" id="WP_132429539.1">
    <property type="nucleotide sequence ID" value="NZ_SMFZ01000002.1"/>
</dbReference>
<feature type="DNA-binding region" description="H-T-H motif" evidence="2">
    <location>
        <begin position="34"/>
        <end position="53"/>
    </location>
</feature>
<sequence length="220" mass="24077">MPQEQKPRRDPARRTRILTSAAELISRSGYHSVGMADIGTAAGIVGSGIYRHFESKAAILAELLEDVMNNLTTSAASIVDDSPDDRTAVTRLVRNHVDVVIHDRRIMQVYHREARNLPARNLRQLRRAQRLYIEEWATAVAAIRTDLADSESRLLVHAAIGAIQSILFHSPGLPEPQTATMLRQAAHSCLGVEATDGRLDLADARQPVSTTVEHPGAQAG</sequence>
<reference evidence="4 5" key="1">
    <citation type="submission" date="2019-03" db="EMBL/GenBank/DDBJ databases">
        <title>Sequencing the genomes of 1000 actinobacteria strains.</title>
        <authorList>
            <person name="Klenk H.-P."/>
        </authorList>
    </citation>
    <scope>NUCLEOTIDE SEQUENCE [LARGE SCALE GENOMIC DNA]</scope>
    <source>
        <strain evidence="4 5">DSM 44969</strain>
    </source>
</reference>
<feature type="domain" description="HTH tetR-type" evidence="3">
    <location>
        <begin position="11"/>
        <end position="71"/>
    </location>
</feature>
<dbReference type="AlphaFoldDB" id="A0A4R1HII8"/>
<keyword evidence="5" id="KW-1185">Reference proteome</keyword>
<proteinExistence type="predicted"/>
<evidence type="ECO:0000313" key="5">
    <source>
        <dbReference type="Proteomes" id="UP000295560"/>
    </source>
</evidence>
<dbReference type="GO" id="GO:0000976">
    <property type="term" value="F:transcription cis-regulatory region binding"/>
    <property type="evidence" value="ECO:0007669"/>
    <property type="project" value="TreeGrafter"/>
</dbReference>
<dbReference type="Gene3D" id="1.10.357.10">
    <property type="entry name" value="Tetracycline Repressor, domain 2"/>
    <property type="match status" value="1"/>
</dbReference>
<gene>
    <name evidence="4" type="ORF">EV378_4644</name>
</gene>
<dbReference type="InterPro" id="IPR050109">
    <property type="entry name" value="HTH-type_TetR-like_transc_reg"/>
</dbReference>
<organism evidence="4 5">
    <name type="scientific">Pseudonocardia endophytica</name>
    <dbReference type="NCBI Taxonomy" id="401976"/>
    <lineage>
        <taxon>Bacteria</taxon>
        <taxon>Bacillati</taxon>
        <taxon>Actinomycetota</taxon>
        <taxon>Actinomycetes</taxon>
        <taxon>Pseudonocardiales</taxon>
        <taxon>Pseudonocardiaceae</taxon>
        <taxon>Pseudonocardia</taxon>
    </lineage>
</organism>
<dbReference type="Gene3D" id="1.10.10.60">
    <property type="entry name" value="Homeodomain-like"/>
    <property type="match status" value="1"/>
</dbReference>
<protein>
    <submittedName>
        <fullName evidence="4">TetR family transcriptional regulator</fullName>
    </submittedName>
</protein>
<dbReference type="PROSITE" id="PS50977">
    <property type="entry name" value="HTH_TETR_2"/>
    <property type="match status" value="1"/>
</dbReference>
<dbReference type="GO" id="GO:0003700">
    <property type="term" value="F:DNA-binding transcription factor activity"/>
    <property type="evidence" value="ECO:0007669"/>
    <property type="project" value="TreeGrafter"/>
</dbReference>
<keyword evidence="1 2" id="KW-0238">DNA-binding</keyword>
<dbReference type="OrthoDB" id="4456617at2"/>
<dbReference type="SUPFAM" id="SSF46689">
    <property type="entry name" value="Homeodomain-like"/>
    <property type="match status" value="1"/>
</dbReference>
<evidence type="ECO:0000256" key="1">
    <source>
        <dbReference type="ARBA" id="ARBA00023125"/>
    </source>
</evidence>
<dbReference type="PANTHER" id="PTHR30055">
    <property type="entry name" value="HTH-TYPE TRANSCRIPTIONAL REGULATOR RUTR"/>
    <property type="match status" value="1"/>
</dbReference>
<evidence type="ECO:0000313" key="4">
    <source>
        <dbReference type="EMBL" id="TCK20683.1"/>
    </source>
</evidence>
<dbReference type="PANTHER" id="PTHR30055:SF237">
    <property type="entry name" value="TRANSCRIPTIONAL REPRESSOR MCE3R"/>
    <property type="match status" value="1"/>
</dbReference>
<accession>A0A4R1HII8</accession>
<evidence type="ECO:0000259" key="3">
    <source>
        <dbReference type="PROSITE" id="PS50977"/>
    </source>
</evidence>
<comment type="caution">
    <text evidence="4">The sequence shown here is derived from an EMBL/GenBank/DDBJ whole genome shotgun (WGS) entry which is preliminary data.</text>
</comment>
<name>A0A4R1HII8_PSEEN</name>
<evidence type="ECO:0000256" key="2">
    <source>
        <dbReference type="PROSITE-ProRule" id="PRU00335"/>
    </source>
</evidence>
<dbReference type="Proteomes" id="UP000295560">
    <property type="component" value="Unassembled WGS sequence"/>
</dbReference>
<dbReference type="InterPro" id="IPR009057">
    <property type="entry name" value="Homeodomain-like_sf"/>
</dbReference>
<dbReference type="Pfam" id="PF00440">
    <property type="entry name" value="TetR_N"/>
    <property type="match status" value="1"/>
</dbReference>
<dbReference type="InterPro" id="IPR001647">
    <property type="entry name" value="HTH_TetR"/>
</dbReference>
<dbReference type="PRINTS" id="PR00455">
    <property type="entry name" value="HTHTETR"/>
</dbReference>
<dbReference type="EMBL" id="SMFZ01000002">
    <property type="protein sequence ID" value="TCK20683.1"/>
    <property type="molecule type" value="Genomic_DNA"/>
</dbReference>